<accession>A0A346CJE1</accession>
<protein>
    <submittedName>
        <fullName evidence="1">Conotoxin superfamily W</fullName>
    </submittedName>
</protein>
<proteinExistence type="evidence at transcript level"/>
<sequence length="69" mass="7638">MSSQCLWSWFGSIGVTGISESMGAVVGWTWWRPPEEELSHDGSTTKQLFSSVGSLVGGVPRMLDQNRRH</sequence>
<name>A0A346CJE1_CONER</name>
<evidence type="ECO:0000313" key="1">
    <source>
        <dbReference type="EMBL" id="AXL95690.1"/>
    </source>
</evidence>
<reference evidence="1" key="1">
    <citation type="journal article" date="2018" name="Genome Biol. Evol.">
        <title>Conotoxin diversity in Chelyconus ermineus (Born, 1778) and the convergent origin of piscivory in the Atlantic and Indo-Pacific cones.</title>
        <authorList>
            <person name="Abalde S."/>
            <person name="Tenorio M.J."/>
            <person name="Afonso C.M."/>
            <person name="Zardoya R."/>
        </authorList>
    </citation>
    <scope>NUCLEOTIDE SEQUENCE</scope>
    <source>
        <strain evidence="1">Cerm_353</strain>
    </source>
</reference>
<organism evidence="1">
    <name type="scientific">Conus ermineus</name>
    <name type="common">Agate cone</name>
    <name type="synonym">Chelyconus ermineus</name>
    <dbReference type="NCBI Taxonomy" id="55423"/>
    <lineage>
        <taxon>Eukaryota</taxon>
        <taxon>Metazoa</taxon>
        <taxon>Spiralia</taxon>
        <taxon>Lophotrochozoa</taxon>
        <taxon>Mollusca</taxon>
        <taxon>Gastropoda</taxon>
        <taxon>Caenogastropoda</taxon>
        <taxon>Neogastropoda</taxon>
        <taxon>Conoidea</taxon>
        <taxon>Conidae</taxon>
        <taxon>Conus</taxon>
        <taxon>Chelyconus</taxon>
    </lineage>
</organism>
<dbReference type="AlphaFoldDB" id="A0A346CJE1"/>
<dbReference type="EMBL" id="MH360641">
    <property type="protein sequence ID" value="AXL95690.1"/>
    <property type="molecule type" value="mRNA"/>
</dbReference>